<evidence type="ECO:0000313" key="2">
    <source>
        <dbReference type="Proteomes" id="UP000006038"/>
    </source>
</evidence>
<name>J3MN98_ORYBR</name>
<dbReference type="AlphaFoldDB" id="J3MN98"/>
<keyword evidence="2" id="KW-1185">Reference proteome</keyword>
<dbReference type="Proteomes" id="UP000006038">
    <property type="component" value="Chromosome 7"/>
</dbReference>
<proteinExistence type="predicted"/>
<reference evidence="1" key="2">
    <citation type="submission" date="2013-04" db="UniProtKB">
        <authorList>
            <consortium name="EnsemblPlants"/>
        </authorList>
    </citation>
    <scope>IDENTIFICATION</scope>
</reference>
<dbReference type="Gramene" id="OB07G28800.1">
    <property type="protein sequence ID" value="OB07G28800.1"/>
    <property type="gene ID" value="OB07G28800"/>
</dbReference>
<evidence type="ECO:0000313" key="1">
    <source>
        <dbReference type="EnsemblPlants" id="OB07G28800.1"/>
    </source>
</evidence>
<dbReference type="HOGENOM" id="CLU_012390_4_3_1"/>
<dbReference type="InterPro" id="IPR006912">
    <property type="entry name" value="Harbinger_derived_prot"/>
</dbReference>
<dbReference type="Pfam" id="PF04827">
    <property type="entry name" value="Plant_tran"/>
    <property type="match status" value="1"/>
</dbReference>
<protein>
    <submittedName>
        <fullName evidence="1">Uncharacterized protein</fullName>
    </submittedName>
</protein>
<dbReference type="PANTHER" id="PTHR47150:SF7">
    <property type="entry name" value="NUCLEASE"/>
    <property type="match status" value="1"/>
</dbReference>
<dbReference type="STRING" id="4533.J3MN98"/>
<sequence length="205" mass="23438">MDSDDEFNQFVMNEVIDPSSSDDENDLFFGAANMIIEDSVNNLGRIGSVEGHAVIDRDRLLWHGLLYRDYFSENPTFGAKTFRRRFRIRQHVFLRIIKAIEEHDDYFKQKRNAAGVLGLSCLQKVVAAFRMLAYGVPADALDKYIRIGESTALEALRKFVSCVVEVFGSEYTRMPNEQDTTRLLAIGVSRGFTGMFESIDCMHWT</sequence>
<reference evidence="1" key="1">
    <citation type="journal article" date="2013" name="Nat. Commun.">
        <title>Whole-genome sequencing of Oryza brachyantha reveals mechanisms underlying Oryza genome evolution.</title>
        <authorList>
            <person name="Chen J."/>
            <person name="Huang Q."/>
            <person name="Gao D."/>
            <person name="Wang J."/>
            <person name="Lang Y."/>
            <person name="Liu T."/>
            <person name="Li B."/>
            <person name="Bai Z."/>
            <person name="Luis Goicoechea J."/>
            <person name="Liang C."/>
            <person name="Chen C."/>
            <person name="Zhang W."/>
            <person name="Sun S."/>
            <person name="Liao Y."/>
            <person name="Zhang X."/>
            <person name="Yang L."/>
            <person name="Song C."/>
            <person name="Wang M."/>
            <person name="Shi J."/>
            <person name="Liu G."/>
            <person name="Liu J."/>
            <person name="Zhou H."/>
            <person name="Zhou W."/>
            <person name="Yu Q."/>
            <person name="An N."/>
            <person name="Chen Y."/>
            <person name="Cai Q."/>
            <person name="Wang B."/>
            <person name="Liu B."/>
            <person name="Min J."/>
            <person name="Huang Y."/>
            <person name="Wu H."/>
            <person name="Li Z."/>
            <person name="Zhang Y."/>
            <person name="Yin Y."/>
            <person name="Song W."/>
            <person name="Jiang J."/>
            <person name="Jackson S.A."/>
            <person name="Wing R.A."/>
            <person name="Wang J."/>
            <person name="Chen M."/>
        </authorList>
    </citation>
    <scope>NUCLEOTIDE SEQUENCE [LARGE SCALE GENOMIC DNA]</scope>
    <source>
        <strain evidence="1">cv. IRGC 101232</strain>
    </source>
</reference>
<dbReference type="PANTHER" id="PTHR47150">
    <property type="entry name" value="OS12G0169200 PROTEIN"/>
    <property type="match status" value="1"/>
</dbReference>
<dbReference type="eggNOG" id="ENOG502SXAT">
    <property type="taxonomic scope" value="Eukaryota"/>
</dbReference>
<accession>J3MN98</accession>
<dbReference type="EnsemblPlants" id="OB07G28800.1">
    <property type="protein sequence ID" value="OB07G28800.1"/>
    <property type="gene ID" value="OB07G28800"/>
</dbReference>
<organism evidence="1">
    <name type="scientific">Oryza brachyantha</name>
    <name type="common">malo sina</name>
    <dbReference type="NCBI Taxonomy" id="4533"/>
    <lineage>
        <taxon>Eukaryota</taxon>
        <taxon>Viridiplantae</taxon>
        <taxon>Streptophyta</taxon>
        <taxon>Embryophyta</taxon>
        <taxon>Tracheophyta</taxon>
        <taxon>Spermatophyta</taxon>
        <taxon>Magnoliopsida</taxon>
        <taxon>Liliopsida</taxon>
        <taxon>Poales</taxon>
        <taxon>Poaceae</taxon>
        <taxon>BOP clade</taxon>
        <taxon>Oryzoideae</taxon>
        <taxon>Oryzeae</taxon>
        <taxon>Oryzinae</taxon>
        <taxon>Oryza</taxon>
    </lineage>
</organism>
<dbReference type="OMA" id="RETWWNI"/>